<name>A0A562NBC8_9RHOB</name>
<sequence>MRNDLNASEKRLFAALERIDAYLDRRAQGTDAAATDTEGSAPGTESEAREDARRLAHRLAVTEQRHASAMAELETRLEEAQRQLTEAGRQAVAMSAANETLAKANRKLLDAGGSISGDDASAALQAEIDALRAARGAEISQMGEIVDALDRMLDTPPLDTGRNTAKAARAAKADPDAVVEDDQGAEVAEGERG</sequence>
<evidence type="ECO:0000256" key="1">
    <source>
        <dbReference type="SAM" id="Coils"/>
    </source>
</evidence>
<protein>
    <submittedName>
        <fullName evidence="3">Uncharacterized protein</fullName>
    </submittedName>
</protein>
<organism evidence="3 4">
    <name type="scientific">Paracoccus sulfuroxidans</name>
    <dbReference type="NCBI Taxonomy" id="384678"/>
    <lineage>
        <taxon>Bacteria</taxon>
        <taxon>Pseudomonadati</taxon>
        <taxon>Pseudomonadota</taxon>
        <taxon>Alphaproteobacteria</taxon>
        <taxon>Rhodobacterales</taxon>
        <taxon>Paracoccaceae</taxon>
        <taxon>Paracoccus</taxon>
    </lineage>
</organism>
<evidence type="ECO:0000313" key="3">
    <source>
        <dbReference type="EMBL" id="TWI29456.1"/>
    </source>
</evidence>
<dbReference type="Proteomes" id="UP000316225">
    <property type="component" value="Unassembled WGS sequence"/>
</dbReference>
<accession>A0A562NBC8</accession>
<keyword evidence="1" id="KW-0175">Coiled coil</keyword>
<dbReference type="RefSeq" id="WP_199756636.1">
    <property type="nucleotide sequence ID" value="NZ_VLKU01000014.1"/>
</dbReference>
<evidence type="ECO:0000313" key="4">
    <source>
        <dbReference type="Proteomes" id="UP000316225"/>
    </source>
</evidence>
<feature type="region of interest" description="Disordered" evidence="2">
    <location>
        <begin position="157"/>
        <end position="193"/>
    </location>
</feature>
<dbReference type="AlphaFoldDB" id="A0A562NBC8"/>
<proteinExistence type="predicted"/>
<gene>
    <name evidence="3" type="ORF">IQ24_03666</name>
</gene>
<keyword evidence="4" id="KW-1185">Reference proteome</keyword>
<reference evidence="3 4" key="1">
    <citation type="journal article" date="2015" name="Stand. Genomic Sci.">
        <title>Genomic Encyclopedia of Bacterial and Archaeal Type Strains, Phase III: the genomes of soil and plant-associated and newly described type strains.</title>
        <authorList>
            <person name="Whitman W.B."/>
            <person name="Woyke T."/>
            <person name="Klenk H.P."/>
            <person name="Zhou Y."/>
            <person name="Lilburn T.G."/>
            <person name="Beck B.J."/>
            <person name="De Vos P."/>
            <person name="Vandamme P."/>
            <person name="Eisen J.A."/>
            <person name="Garrity G."/>
            <person name="Hugenholtz P."/>
            <person name="Kyrpides N.C."/>
        </authorList>
    </citation>
    <scope>NUCLEOTIDE SEQUENCE [LARGE SCALE GENOMIC DNA]</scope>
    <source>
        <strain evidence="3 4">CGMCC 1.5364</strain>
    </source>
</reference>
<evidence type="ECO:0000256" key="2">
    <source>
        <dbReference type="SAM" id="MobiDB-lite"/>
    </source>
</evidence>
<dbReference type="EMBL" id="VLKU01000014">
    <property type="protein sequence ID" value="TWI29456.1"/>
    <property type="molecule type" value="Genomic_DNA"/>
</dbReference>
<feature type="coiled-coil region" evidence="1">
    <location>
        <begin position="63"/>
        <end position="97"/>
    </location>
</feature>
<feature type="region of interest" description="Disordered" evidence="2">
    <location>
        <begin position="28"/>
        <end position="53"/>
    </location>
</feature>
<comment type="caution">
    <text evidence="3">The sequence shown here is derived from an EMBL/GenBank/DDBJ whole genome shotgun (WGS) entry which is preliminary data.</text>
</comment>